<reference evidence="2 3" key="1">
    <citation type="submission" date="2020-04" db="EMBL/GenBank/DDBJ databases">
        <title>Flammeovirga sp. SR4, a novel species isolated from seawater.</title>
        <authorList>
            <person name="Wang X."/>
        </authorList>
    </citation>
    <scope>NUCLEOTIDE SEQUENCE [LARGE SCALE GENOMIC DNA]</scope>
    <source>
        <strain evidence="2 3">ATCC 23126</strain>
    </source>
</reference>
<dbReference type="RefSeq" id="WP_169658394.1">
    <property type="nucleotide sequence ID" value="NZ_JABANE010000056.1"/>
</dbReference>
<accession>A0A7X9RWT2</accession>
<feature type="chain" id="PRO_5030770727" evidence="1">
    <location>
        <begin position="29"/>
        <end position="1149"/>
    </location>
</feature>
<sequence>MKLNITDKTIYLCLLCLLIALKVTVAKAQTNGYYSYYNEGQPSLLEIDKLNWGTWGIIENPDQTQHNKVGVLARQAGPNAFVRFRSNGEFDFSEGTKISFRAYAETVGEAPENQTMAIILRDVNNNSGTQFLGSMPIPSFNEWHEYVYEVDPASIPEGTVYENLRIFPLYQTAGADGEGMSFYFEDIKGPKINVGKMLVKAATSADGQKVLVHVVSHSALATSDAQFEVKAGDVTQAISSTAIVDGKIEITLTERVTYGNNLTISMTSGAMADEAGNTLSDWTAQNVVNNFELIQIQSFDGNGGLTAEAINGLTLTTEDNPSREEVLMQTKVGKIVKGENPSSSLRYKLNGKIAYGKENVVTLKLFVPTQDNYPEENNIMVKMINTQDGTQSQPLKTQAITTFDAWTKYSFDYSADIDDTYSFDAIEIIFGTDNANTGTGTEYYIADLRIPSLSEDSDATLSDLKVGGTTVEGFSPSTTSYDVALAYGSSQIPAVEAVVAVEGAVANVGAPVEVDGFSKVTVTVTAKDASTALDYTINFTEGAPRTDATLKDLTIDDTTPENFNASTKTYTQEVAFGTTVFPVVAGVVNDESASVDVSEPVISAESAVVTLTVTAQDIQVQEVYTVTFTFGEPSTDVTLNKVMFDGETFEEFDVAKKSYDIELSFGTTDYPVITVEEKDENATTVVSEYVEQGVVATATVTVTAQDGQTQEVYTFNFTIAASLSDIATLEELMIDGIMVDGFAENVTEYNILLPYGTTAIPEVTAKASSSVANLVISDAVKVEEATTVKVTVTAQDGITKKVYQLNFTVALPKTDASITSITVGGKDLGYTSDQGNYTFGVAPDAVEVPATVVIKGDADATIVIDEASDLAGTTTITVTAQDGITKNVLTINYKVLSNDADLASISIDGAQLEGFQSATLEYTYTLPFGTTEIPVVSATESHTGVAKVVITQATEVGGSAIIVVTAEDPTVTLSYSVTFEEEAPSSQAQLLDLLIDGVSVVDFKSDSANYVISVNSTEVPVITAVAESEFATVEIKQAEEFGDMAFVKVTAQDGSTVLTYSVFFNSDVIASVENGLANLKIYKSAATELSIDSDVNLDGKSLYIYDLNGRVLKSMTLSNRTQKVTVLNKGLLIIQIIGTEGKASRKIIF</sequence>
<keyword evidence="1" id="KW-0732">Signal</keyword>
<dbReference type="Proteomes" id="UP000576082">
    <property type="component" value="Unassembled WGS sequence"/>
</dbReference>
<dbReference type="InterPro" id="IPR026444">
    <property type="entry name" value="Secre_tail"/>
</dbReference>
<evidence type="ECO:0000313" key="2">
    <source>
        <dbReference type="EMBL" id="NME70148.1"/>
    </source>
</evidence>
<dbReference type="EMBL" id="JABANE010000056">
    <property type="protein sequence ID" value="NME70148.1"/>
    <property type="molecule type" value="Genomic_DNA"/>
</dbReference>
<organism evidence="2 3">
    <name type="scientific">Flammeovirga aprica JL-4</name>
    <dbReference type="NCBI Taxonomy" id="694437"/>
    <lineage>
        <taxon>Bacteria</taxon>
        <taxon>Pseudomonadati</taxon>
        <taxon>Bacteroidota</taxon>
        <taxon>Cytophagia</taxon>
        <taxon>Cytophagales</taxon>
        <taxon>Flammeovirgaceae</taxon>
        <taxon>Flammeovirga</taxon>
    </lineage>
</organism>
<evidence type="ECO:0000313" key="3">
    <source>
        <dbReference type="Proteomes" id="UP000576082"/>
    </source>
</evidence>
<evidence type="ECO:0000256" key="1">
    <source>
        <dbReference type="SAM" id="SignalP"/>
    </source>
</evidence>
<gene>
    <name evidence="2" type="ORF">HHU12_19390</name>
</gene>
<proteinExistence type="predicted"/>
<comment type="caution">
    <text evidence="2">The sequence shown here is derived from an EMBL/GenBank/DDBJ whole genome shotgun (WGS) entry which is preliminary data.</text>
</comment>
<name>A0A7X9RWT2_9BACT</name>
<dbReference type="AlphaFoldDB" id="A0A7X9RWT2"/>
<keyword evidence="3" id="KW-1185">Reference proteome</keyword>
<protein>
    <submittedName>
        <fullName evidence="2">T9SS type A sorting domain-containing protein</fullName>
    </submittedName>
</protein>
<dbReference type="NCBIfam" id="TIGR04183">
    <property type="entry name" value="Por_Secre_tail"/>
    <property type="match status" value="1"/>
</dbReference>
<feature type="signal peptide" evidence="1">
    <location>
        <begin position="1"/>
        <end position="28"/>
    </location>
</feature>